<feature type="domain" description="N-terminal Ras-GEF" evidence="8">
    <location>
        <begin position="201"/>
        <end position="327"/>
    </location>
</feature>
<dbReference type="InterPro" id="IPR036028">
    <property type="entry name" value="SH3-like_dom_sf"/>
</dbReference>
<evidence type="ECO:0000256" key="5">
    <source>
        <dbReference type="SAM" id="MobiDB-lite"/>
    </source>
</evidence>
<evidence type="ECO:0000256" key="3">
    <source>
        <dbReference type="PROSITE-ProRule" id="PRU00168"/>
    </source>
</evidence>
<keyword evidence="2 3" id="KW-0344">Guanine-nucleotide releasing factor</keyword>
<dbReference type="SMART" id="SM00326">
    <property type="entry name" value="SH3"/>
    <property type="match status" value="1"/>
</dbReference>
<dbReference type="Pfam" id="PF00018">
    <property type="entry name" value="SH3_1"/>
    <property type="match status" value="1"/>
</dbReference>
<dbReference type="InterPro" id="IPR036964">
    <property type="entry name" value="RASGEF_cat_dom_sf"/>
</dbReference>
<feature type="domain" description="Ras-GEF" evidence="7">
    <location>
        <begin position="356"/>
        <end position="594"/>
    </location>
</feature>
<dbReference type="PANTHER" id="PTHR23113">
    <property type="entry name" value="GUANINE NUCLEOTIDE EXCHANGE FACTOR"/>
    <property type="match status" value="1"/>
</dbReference>
<dbReference type="CDD" id="cd00155">
    <property type="entry name" value="RasGEF"/>
    <property type="match status" value="1"/>
</dbReference>
<dbReference type="CDD" id="cd06224">
    <property type="entry name" value="REM"/>
    <property type="match status" value="1"/>
</dbReference>
<comment type="caution">
    <text evidence="9">The sequence shown here is derived from an EMBL/GenBank/DDBJ whole genome shotgun (WGS) entry which is preliminary data.</text>
</comment>
<dbReference type="Gene3D" id="1.20.870.10">
    <property type="entry name" value="Son of sevenless (SoS) protein Chain: S domain 1"/>
    <property type="match status" value="1"/>
</dbReference>
<dbReference type="GO" id="GO:0005886">
    <property type="term" value="C:plasma membrane"/>
    <property type="evidence" value="ECO:0007669"/>
    <property type="project" value="TreeGrafter"/>
</dbReference>
<evidence type="ECO:0000256" key="1">
    <source>
        <dbReference type="ARBA" id="ARBA00022443"/>
    </source>
</evidence>
<accession>A0AAW0D6D9</accession>
<sequence>MPTSSSFCRALHDYDAQDSACLSFRRHDLIEIVTRAPSGWWVGSVQDKSGWFPSSYVTAVVAQDASRRRIISSENGDFWMPQVTSDGRIFYVNTESGQHAQDIPTEDMEAALSLGKFRAVGLTASGPMSFRHSRLMGDTRRNANQARRPREPSTYWDFDSDSDDEESPEIIVITEPLPSGPASPPIRLQQAPDPSEIVIDLEGTVCAGTVPALVERLTAHGFSDPAYLNAFLTTFKSFTTVSELLYLLVERFWIQPPPNLTAVERDEWVQSEQQLIRTRVLETLKYLLVHEELETVELDQIEEFLAINGVAKFSAAKKLSVLIEQARRGGAVNNLPPALSPYLPKSSKPLKLLDIQPLELAQQLTILDSRLYQCIKPADCLQQVWPQKTQTANSIVSFIQTSKNIRLWVVETVLTESDRRQRARIIDHFISIADHCRTLQNLSAMAAITFGLNTLAIRRLTRTWARVNPIFAGQLRACETLMISSKGSSNYRFMMKSVVPPCVPFLGFTISTLQSIKDGSPDTLPVHRDRAALLVNFKKRQSVADVVDEIKQWQVPYNLKVVPSIQNYVEDSLHSVDDIAAEHFDAMSLELEPR</sequence>
<dbReference type="InterPro" id="IPR000651">
    <property type="entry name" value="Ras-like_Gua-exchang_fac_N"/>
</dbReference>
<dbReference type="InterPro" id="IPR001452">
    <property type="entry name" value="SH3_domain"/>
</dbReference>
<dbReference type="FunFam" id="2.30.30.40:FF:000072">
    <property type="entry name" value="Unconventional Myosin IB"/>
    <property type="match status" value="1"/>
</dbReference>
<dbReference type="Gene3D" id="2.30.30.40">
    <property type="entry name" value="SH3 Domains"/>
    <property type="match status" value="1"/>
</dbReference>
<dbReference type="EMBL" id="JAWWNJ010000009">
    <property type="protein sequence ID" value="KAK7048147.1"/>
    <property type="molecule type" value="Genomic_DNA"/>
</dbReference>
<dbReference type="Pfam" id="PF23518">
    <property type="entry name" value="WW_2"/>
    <property type="match status" value="1"/>
</dbReference>
<dbReference type="PRINTS" id="PR00452">
    <property type="entry name" value="SH3DOMAIN"/>
</dbReference>
<dbReference type="SMART" id="SM00229">
    <property type="entry name" value="RasGEFN"/>
    <property type="match status" value="1"/>
</dbReference>
<dbReference type="GO" id="GO:0007265">
    <property type="term" value="P:Ras protein signal transduction"/>
    <property type="evidence" value="ECO:0007669"/>
    <property type="project" value="TreeGrafter"/>
</dbReference>
<reference evidence="9 10" key="1">
    <citation type="journal article" date="2024" name="J Genomics">
        <title>Draft genome sequencing and assembly of Favolaschia claudopus CIRM-BRFM 2984 isolated from oak limbs.</title>
        <authorList>
            <person name="Navarro D."/>
            <person name="Drula E."/>
            <person name="Chaduli D."/>
            <person name="Cazenave R."/>
            <person name="Ahrendt S."/>
            <person name="Wang J."/>
            <person name="Lipzen A."/>
            <person name="Daum C."/>
            <person name="Barry K."/>
            <person name="Grigoriev I.V."/>
            <person name="Favel A."/>
            <person name="Rosso M.N."/>
            <person name="Martin F."/>
        </authorList>
    </citation>
    <scope>NUCLEOTIDE SEQUENCE [LARGE SCALE GENOMIC DNA]</scope>
    <source>
        <strain evidence="9 10">CIRM-BRFM 2984</strain>
    </source>
</reference>
<evidence type="ECO:0000259" key="6">
    <source>
        <dbReference type="PROSITE" id="PS50002"/>
    </source>
</evidence>
<dbReference type="SUPFAM" id="SSF50044">
    <property type="entry name" value="SH3-domain"/>
    <property type="match status" value="1"/>
</dbReference>
<dbReference type="PROSITE" id="PS50009">
    <property type="entry name" value="RASGEF_CAT"/>
    <property type="match status" value="1"/>
</dbReference>
<dbReference type="Proteomes" id="UP001362999">
    <property type="component" value="Unassembled WGS sequence"/>
</dbReference>
<name>A0AAW0D6D9_9AGAR</name>
<dbReference type="Pfam" id="PF00617">
    <property type="entry name" value="RasGEF"/>
    <property type="match status" value="1"/>
</dbReference>
<dbReference type="Gene3D" id="1.10.840.10">
    <property type="entry name" value="Ras guanine-nucleotide exchange factors catalytic domain"/>
    <property type="match status" value="1"/>
</dbReference>
<gene>
    <name evidence="9" type="ORF">R3P38DRAFT_3345318</name>
</gene>
<dbReference type="InterPro" id="IPR057827">
    <property type="entry name" value="WW_fungi"/>
</dbReference>
<keyword evidence="10" id="KW-1185">Reference proteome</keyword>
<dbReference type="InterPro" id="IPR023578">
    <property type="entry name" value="Ras_GEF_dom_sf"/>
</dbReference>
<dbReference type="PROSITE" id="PS50002">
    <property type="entry name" value="SH3"/>
    <property type="match status" value="1"/>
</dbReference>
<evidence type="ECO:0000256" key="4">
    <source>
        <dbReference type="PROSITE-ProRule" id="PRU00192"/>
    </source>
</evidence>
<keyword evidence="1 4" id="KW-0728">SH3 domain</keyword>
<evidence type="ECO:0000259" key="7">
    <source>
        <dbReference type="PROSITE" id="PS50009"/>
    </source>
</evidence>
<feature type="domain" description="SH3" evidence="6">
    <location>
        <begin position="3"/>
        <end position="62"/>
    </location>
</feature>
<dbReference type="PROSITE" id="PS50212">
    <property type="entry name" value="RASGEF_NTER"/>
    <property type="match status" value="1"/>
</dbReference>
<dbReference type="Pfam" id="PF00618">
    <property type="entry name" value="RasGEF_N"/>
    <property type="match status" value="1"/>
</dbReference>
<dbReference type="InterPro" id="IPR008937">
    <property type="entry name" value="Ras-like_GEF"/>
</dbReference>
<dbReference type="GO" id="GO:0005085">
    <property type="term" value="F:guanyl-nucleotide exchange factor activity"/>
    <property type="evidence" value="ECO:0007669"/>
    <property type="project" value="UniProtKB-KW"/>
</dbReference>
<proteinExistence type="predicted"/>
<feature type="region of interest" description="Disordered" evidence="5">
    <location>
        <begin position="137"/>
        <end position="164"/>
    </location>
</feature>
<protein>
    <submittedName>
        <fullName evidence="9">Ras guanine nucleotide exchange factor domain-containing protein</fullName>
    </submittedName>
</protein>
<evidence type="ECO:0000313" key="9">
    <source>
        <dbReference type="EMBL" id="KAK7048147.1"/>
    </source>
</evidence>
<dbReference type="InterPro" id="IPR001895">
    <property type="entry name" value="RASGEF_cat_dom"/>
</dbReference>
<evidence type="ECO:0000256" key="2">
    <source>
        <dbReference type="ARBA" id="ARBA00022658"/>
    </source>
</evidence>
<organism evidence="9 10">
    <name type="scientific">Favolaschia claudopus</name>
    <dbReference type="NCBI Taxonomy" id="2862362"/>
    <lineage>
        <taxon>Eukaryota</taxon>
        <taxon>Fungi</taxon>
        <taxon>Dikarya</taxon>
        <taxon>Basidiomycota</taxon>
        <taxon>Agaricomycotina</taxon>
        <taxon>Agaricomycetes</taxon>
        <taxon>Agaricomycetidae</taxon>
        <taxon>Agaricales</taxon>
        <taxon>Marasmiineae</taxon>
        <taxon>Mycenaceae</taxon>
        <taxon>Favolaschia</taxon>
    </lineage>
</organism>
<dbReference type="AlphaFoldDB" id="A0AAW0D6D9"/>
<dbReference type="PANTHER" id="PTHR23113:SF368">
    <property type="entry name" value="CELL DIVISION CONTROL PROTEIN 25"/>
    <property type="match status" value="1"/>
</dbReference>
<evidence type="ECO:0000259" key="8">
    <source>
        <dbReference type="PROSITE" id="PS50212"/>
    </source>
</evidence>
<dbReference type="SUPFAM" id="SSF48366">
    <property type="entry name" value="Ras GEF"/>
    <property type="match status" value="1"/>
</dbReference>
<evidence type="ECO:0000313" key="10">
    <source>
        <dbReference type="Proteomes" id="UP001362999"/>
    </source>
</evidence>
<dbReference type="SMART" id="SM00147">
    <property type="entry name" value="RasGEF"/>
    <property type="match status" value="1"/>
</dbReference>